<dbReference type="Proteomes" id="UP001295469">
    <property type="component" value="Chromosome C09"/>
</dbReference>
<dbReference type="AlphaFoldDB" id="A0A816J3K9"/>
<gene>
    <name evidence="1" type="ORF">DARMORV10_C09P36460.1</name>
</gene>
<name>A0A816J3K9_BRANA</name>
<accession>A0A816J3K9</accession>
<organism evidence="1">
    <name type="scientific">Brassica napus</name>
    <name type="common">Rape</name>
    <dbReference type="NCBI Taxonomy" id="3708"/>
    <lineage>
        <taxon>Eukaryota</taxon>
        <taxon>Viridiplantae</taxon>
        <taxon>Streptophyta</taxon>
        <taxon>Embryophyta</taxon>
        <taxon>Tracheophyta</taxon>
        <taxon>Spermatophyta</taxon>
        <taxon>Magnoliopsida</taxon>
        <taxon>eudicotyledons</taxon>
        <taxon>Gunneridae</taxon>
        <taxon>Pentapetalae</taxon>
        <taxon>rosids</taxon>
        <taxon>malvids</taxon>
        <taxon>Brassicales</taxon>
        <taxon>Brassicaceae</taxon>
        <taxon>Brassiceae</taxon>
        <taxon>Brassica</taxon>
    </lineage>
</organism>
<protein>
    <submittedName>
        <fullName evidence="1">(rape) hypothetical protein</fullName>
    </submittedName>
</protein>
<proteinExistence type="predicted"/>
<dbReference type="EMBL" id="HG994373">
    <property type="protein sequence ID" value="CAF1746443.1"/>
    <property type="molecule type" value="Genomic_DNA"/>
</dbReference>
<sequence length="37" mass="4389">MKEEDVYRRKPFLSGSIPLNYNPRMSICLSKFRTVPD</sequence>
<evidence type="ECO:0000313" key="1">
    <source>
        <dbReference type="EMBL" id="CAF1746443.1"/>
    </source>
</evidence>
<reference evidence="1" key="1">
    <citation type="submission" date="2021-01" db="EMBL/GenBank/DDBJ databases">
        <authorList>
            <consortium name="Genoscope - CEA"/>
            <person name="William W."/>
        </authorList>
    </citation>
    <scope>NUCLEOTIDE SEQUENCE</scope>
</reference>